<evidence type="ECO:0000256" key="1">
    <source>
        <dbReference type="SAM" id="MobiDB-lite"/>
    </source>
</evidence>
<accession>A0A2P5EIK9</accession>
<evidence type="ECO:0000313" key="3">
    <source>
        <dbReference type="Proteomes" id="UP000237000"/>
    </source>
</evidence>
<evidence type="ECO:0000313" key="2">
    <source>
        <dbReference type="EMBL" id="PON85372.1"/>
    </source>
</evidence>
<feature type="non-terminal residue" evidence="2">
    <location>
        <position position="1"/>
    </location>
</feature>
<protein>
    <submittedName>
        <fullName evidence="2">Uncharacterized protein</fullName>
    </submittedName>
</protein>
<dbReference type="OrthoDB" id="10318782at2759"/>
<dbReference type="InParanoid" id="A0A2P5EIK9"/>
<dbReference type="Proteomes" id="UP000237000">
    <property type="component" value="Unassembled WGS sequence"/>
</dbReference>
<sequence>ESNTEIVSGSGVMGFDGEGRDGLGQKLPISRGRHCLIRSEIGTEENYGR</sequence>
<dbReference type="EMBL" id="JXTC01000148">
    <property type="protein sequence ID" value="PON85372.1"/>
    <property type="molecule type" value="Genomic_DNA"/>
</dbReference>
<proteinExistence type="predicted"/>
<keyword evidence="3" id="KW-1185">Reference proteome</keyword>
<dbReference type="AlphaFoldDB" id="A0A2P5EIK9"/>
<comment type="caution">
    <text evidence="2">The sequence shown here is derived from an EMBL/GenBank/DDBJ whole genome shotgun (WGS) entry which is preliminary data.</text>
</comment>
<feature type="region of interest" description="Disordered" evidence="1">
    <location>
        <begin position="1"/>
        <end position="26"/>
    </location>
</feature>
<organism evidence="2 3">
    <name type="scientific">Trema orientale</name>
    <name type="common">Charcoal tree</name>
    <name type="synonym">Celtis orientalis</name>
    <dbReference type="NCBI Taxonomy" id="63057"/>
    <lineage>
        <taxon>Eukaryota</taxon>
        <taxon>Viridiplantae</taxon>
        <taxon>Streptophyta</taxon>
        <taxon>Embryophyta</taxon>
        <taxon>Tracheophyta</taxon>
        <taxon>Spermatophyta</taxon>
        <taxon>Magnoliopsida</taxon>
        <taxon>eudicotyledons</taxon>
        <taxon>Gunneridae</taxon>
        <taxon>Pentapetalae</taxon>
        <taxon>rosids</taxon>
        <taxon>fabids</taxon>
        <taxon>Rosales</taxon>
        <taxon>Cannabaceae</taxon>
        <taxon>Trema</taxon>
    </lineage>
</organism>
<gene>
    <name evidence="2" type="ORF">TorRG33x02_187820</name>
</gene>
<name>A0A2P5EIK9_TREOI</name>
<reference evidence="3" key="1">
    <citation type="submission" date="2016-06" db="EMBL/GenBank/DDBJ databases">
        <title>Parallel loss of symbiosis genes in relatives of nitrogen-fixing non-legume Parasponia.</title>
        <authorList>
            <person name="Van Velzen R."/>
            <person name="Holmer R."/>
            <person name="Bu F."/>
            <person name="Rutten L."/>
            <person name="Van Zeijl A."/>
            <person name="Liu W."/>
            <person name="Santuari L."/>
            <person name="Cao Q."/>
            <person name="Sharma T."/>
            <person name="Shen D."/>
            <person name="Roswanjaya Y."/>
            <person name="Wardhani T."/>
            <person name="Kalhor M.S."/>
            <person name="Jansen J."/>
            <person name="Van den Hoogen J."/>
            <person name="Gungor B."/>
            <person name="Hartog M."/>
            <person name="Hontelez J."/>
            <person name="Verver J."/>
            <person name="Yang W.-C."/>
            <person name="Schijlen E."/>
            <person name="Repin R."/>
            <person name="Schilthuizen M."/>
            <person name="Schranz E."/>
            <person name="Heidstra R."/>
            <person name="Miyata K."/>
            <person name="Fedorova E."/>
            <person name="Kohlen W."/>
            <person name="Bisseling T."/>
            <person name="Smit S."/>
            <person name="Geurts R."/>
        </authorList>
    </citation>
    <scope>NUCLEOTIDE SEQUENCE [LARGE SCALE GENOMIC DNA]</scope>
    <source>
        <strain evidence="3">cv. RG33-2</strain>
    </source>
</reference>